<dbReference type="InterPro" id="IPR054765">
    <property type="entry name" value="SLBB_dom"/>
</dbReference>
<keyword evidence="3" id="KW-0813">Transport</keyword>
<dbReference type="EMBL" id="DSPX01000096">
    <property type="protein sequence ID" value="HGG00920.1"/>
    <property type="molecule type" value="Genomic_DNA"/>
</dbReference>
<dbReference type="PANTHER" id="PTHR33619">
    <property type="entry name" value="POLYSACCHARIDE EXPORT PROTEIN GFCE-RELATED"/>
    <property type="match status" value="1"/>
</dbReference>
<evidence type="ECO:0000256" key="5">
    <source>
        <dbReference type="ARBA" id="ARBA00022597"/>
    </source>
</evidence>
<dbReference type="Gene3D" id="3.30.1950.10">
    <property type="entry name" value="wza like domain"/>
    <property type="match status" value="1"/>
</dbReference>
<evidence type="ECO:0000313" key="19">
    <source>
        <dbReference type="EMBL" id="HGG00920.1"/>
    </source>
</evidence>
<evidence type="ECO:0008006" key="20">
    <source>
        <dbReference type="Google" id="ProtNLM"/>
    </source>
</evidence>
<dbReference type="Gene3D" id="3.10.560.10">
    <property type="entry name" value="Outer membrane lipoprotein wza domain like"/>
    <property type="match status" value="5"/>
</dbReference>
<dbReference type="Pfam" id="PF10531">
    <property type="entry name" value="SLBB"/>
    <property type="match status" value="3"/>
</dbReference>
<evidence type="ECO:0000256" key="7">
    <source>
        <dbReference type="ARBA" id="ARBA00022729"/>
    </source>
</evidence>
<feature type="domain" description="Soluble ligand binding" evidence="17">
    <location>
        <begin position="188"/>
        <end position="237"/>
    </location>
</feature>
<evidence type="ECO:0000256" key="13">
    <source>
        <dbReference type="ARBA" id="ARBA00023237"/>
    </source>
</evidence>
<comment type="similarity">
    <text evidence="2">Belongs to the BexD/CtrA/VexA family.</text>
</comment>
<feature type="domain" description="SLBB" evidence="18">
    <location>
        <begin position="294"/>
        <end position="376"/>
    </location>
</feature>
<sequence>MTKDLLPMTNKTTQPPFPTGKKAGLPAIVAPRFALSLLVLPSLTISSVPPVTAADQNQAPPTPTTTQPVAKPCTPGYQPSTVSPTPPFQGGAGGDARPPVSTRGERSGRYLLGPGDYIFVEVQPYTNFNFNSPINPEGSIVLPPPLGPLVLRGLTIEQAQNLIQSQLNQYLVNPFVRLSLLQQRPVNITVTGEVGVPGFYTLPGQEAKLAAAIRSAGGASPTADLRNVRLRWRSADGQLREQPLDLLTPLETGDALPDLTLEDGDTIFVPKRPLEQESPLALRSSLASNQSVPISVLGEVARPGFYELPASPRPLATALLAASGATPAADLRRVQVCRQLVDGNLSPPVVVDLYAALQAGGDVPEIALGRGDVVFIPKLELRRDDTYDNTLVGNSNLAAPQTVAVSVLGEVVQPGFYSVAPSLRSVADALVQAGRTTPAADLRRVTVQRLGADGKVSTLEVDLFTPLQTGGEVPDIRLANGDVVLVPKLELNQNGEYDSRLVSRSSLAAQQPVQVTVLGEVAQPGFHDLPPSQRPVPGALLIAGGSTADADLREVRVRRLLPDGRVSEEVVDLFTPLQTGAELPDVYLAAGDVVFVPKLQPGTDDDYDRQLVARSGLGKEQMLVRILSYPGQGVNVVALPNGSNFADVVNTIPIGEADMRDITLVRFDPVQGRAISRTIDAKELLKGDISQNIPLQDNDVIVIGRNLGSKITYALRTYTQPFRDVLGFLLFFDQIRDTTQTLFGSGSDSNSNSNSNSN</sequence>
<dbReference type="AlphaFoldDB" id="A0A7C3ZGX9"/>
<comment type="subcellular location">
    <subcellularLocation>
        <location evidence="1">Cell outer membrane</location>
        <topology evidence="1">Multi-pass membrane protein</topology>
    </subcellularLocation>
</comment>
<dbReference type="PANTHER" id="PTHR33619:SF3">
    <property type="entry name" value="POLYSACCHARIDE EXPORT PROTEIN GFCE-RELATED"/>
    <property type="match status" value="1"/>
</dbReference>
<feature type="domain" description="Polysaccharide export protein N-terminal" evidence="16">
    <location>
        <begin position="108"/>
        <end position="180"/>
    </location>
</feature>
<comment type="caution">
    <text evidence="19">The sequence shown here is derived from an EMBL/GenBank/DDBJ whole genome shotgun (WGS) entry which is preliminary data.</text>
</comment>
<evidence type="ECO:0000259" key="18">
    <source>
        <dbReference type="Pfam" id="PF22461"/>
    </source>
</evidence>
<dbReference type="InterPro" id="IPR003715">
    <property type="entry name" value="Poly_export_N"/>
</dbReference>
<reference evidence="19" key="1">
    <citation type="journal article" date="2020" name="mSystems">
        <title>Genome- and Community-Level Interaction Insights into Carbon Utilization and Element Cycling Functions of Hydrothermarchaeota in Hydrothermal Sediment.</title>
        <authorList>
            <person name="Zhou Z."/>
            <person name="Liu Y."/>
            <person name="Xu W."/>
            <person name="Pan J."/>
            <person name="Luo Z.H."/>
            <person name="Li M."/>
        </authorList>
    </citation>
    <scope>NUCLEOTIDE SEQUENCE [LARGE SCALE GENOMIC DNA]</scope>
    <source>
        <strain evidence="19">SpSt-374</strain>
    </source>
</reference>
<evidence type="ECO:0000259" key="16">
    <source>
        <dbReference type="Pfam" id="PF02563"/>
    </source>
</evidence>
<evidence type="ECO:0000256" key="9">
    <source>
        <dbReference type="ARBA" id="ARBA00023065"/>
    </source>
</evidence>
<keyword evidence="6" id="KW-0812">Transmembrane</keyword>
<keyword evidence="14" id="KW-0449">Lipoprotein</keyword>
<evidence type="ECO:0000256" key="3">
    <source>
        <dbReference type="ARBA" id="ARBA00022448"/>
    </source>
</evidence>
<dbReference type="GO" id="GO:0009279">
    <property type="term" value="C:cell outer membrane"/>
    <property type="evidence" value="ECO:0007669"/>
    <property type="project" value="UniProtKB-SubCell"/>
</dbReference>
<keyword evidence="8" id="KW-0625">Polysaccharide transport</keyword>
<evidence type="ECO:0000256" key="15">
    <source>
        <dbReference type="SAM" id="MobiDB-lite"/>
    </source>
</evidence>
<dbReference type="InterPro" id="IPR019554">
    <property type="entry name" value="Soluble_ligand-bd"/>
</dbReference>
<evidence type="ECO:0000256" key="2">
    <source>
        <dbReference type="ARBA" id="ARBA00009450"/>
    </source>
</evidence>
<keyword evidence="4" id="KW-1134">Transmembrane beta strand</keyword>
<dbReference type="Pfam" id="PF22461">
    <property type="entry name" value="SLBB_2"/>
    <property type="match status" value="1"/>
</dbReference>
<keyword evidence="5" id="KW-0762">Sugar transport</keyword>
<keyword evidence="12" id="KW-0564">Palmitate</keyword>
<evidence type="ECO:0000256" key="6">
    <source>
        <dbReference type="ARBA" id="ARBA00022692"/>
    </source>
</evidence>
<evidence type="ECO:0000256" key="12">
    <source>
        <dbReference type="ARBA" id="ARBA00023139"/>
    </source>
</evidence>
<dbReference type="GO" id="GO:0015159">
    <property type="term" value="F:polysaccharide transmembrane transporter activity"/>
    <property type="evidence" value="ECO:0007669"/>
    <property type="project" value="InterPro"/>
</dbReference>
<proteinExistence type="inferred from homology"/>
<keyword evidence="10" id="KW-0626">Porin</keyword>
<feature type="domain" description="Soluble ligand binding" evidence="17">
    <location>
        <begin position="405"/>
        <end position="456"/>
    </location>
</feature>
<evidence type="ECO:0000256" key="10">
    <source>
        <dbReference type="ARBA" id="ARBA00023114"/>
    </source>
</evidence>
<keyword evidence="9" id="KW-0406">Ion transport</keyword>
<evidence type="ECO:0000256" key="1">
    <source>
        <dbReference type="ARBA" id="ARBA00004571"/>
    </source>
</evidence>
<evidence type="ECO:0000259" key="17">
    <source>
        <dbReference type="Pfam" id="PF10531"/>
    </source>
</evidence>
<dbReference type="GO" id="GO:0015288">
    <property type="term" value="F:porin activity"/>
    <property type="evidence" value="ECO:0007669"/>
    <property type="project" value="UniProtKB-KW"/>
</dbReference>
<name>A0A7C3ZGX9_9CYAN</name>
<dbReference type="GO" id="GO:0046930">
    <property type="term" value="C:pore complex"/>
    <property type="evidence" value="ECO:0007669"/>
    <property type="project" value="UniProtKB-KW"/>
</dbReference>
<protein>
    <recommendedName>
        <fullName evidence="20">Polysaccharide export protein</fullName>
    </recommendedName>
</protein>
<feature type="compositionally biased region" description="Low complexity" evidence="15">
    <location>
        <begin position="54"/>
        <end position="72"/>
    </location>
</feature>
<evidence type="ECO:0000256" key="4">
    <source>
        <dbReference type="ARBA" id="ARBA00022452"/>
    </source>
</evidence>
<dbReference type="Pfam" id="PF02563">
    <property type="entry name" value="Poly_export"/>
    <property type="match status" value="1"/>
</dbReference>
<keyword evidence="13" id="KW-0998">Cell outer membrane</keyword>
<feature type="region of interest" description="Disordered" evidence="15">
    <location>
        <begin position="1"/>
        <end position="21"/>
    </location>
</feature>
<gene>
    <name evidence="19" type="ORF">ENR15_09780</name>
</gene>
<keyword evidence="11" id="KW-0472">Membrane</keyword>
<dbReference type="GO" id="GO:0006811">
    <property type="term" value="P:monoatomic ion transport"/>
    <property type="evidence" value="ECO:0007669"/>
    <property type="project" value="UniProtKB-KW"/>
</dbReference>
<evidence type="ECO:0000256" key="8">
    <source>
        <dbReference type="ARBA" id="ARBA00023047"/>
    </source>
</evidence>
<keyword evidence="7" id="KW-0732">Signal</keyword>
<feature type="domain" description="Soluble ligand binding" evidence="17">
    <location>
        <begin position="515"/>
        <end position="566"/>
    </location>
</feature>
<dbReference type="InterPro" id="IPR049712">
    <property type="entry name" value="Poly_export"/>
</dbReference>
<organism evidence="19">
    <name type="scientific">Planktothricoides sp. SpSt-374</name>
    <dbReference type="NCBI Taxonomy" id="2282167"/>
    <lineage>
        <taxon>Bacteria</taxon>
        <taxon>Bacillati</taxon>
        <taxon>Cyanobacteriota</taxon>
        <taxon>Cyanophyceae</taxon>
        <taxon>Oscillatoriophycideae</taxon>
        <taxon>Oscillatoriales</taxon>
        <taxon>Oscillatoriaceae</taxon>
        <taxon>Planktothricoides</taxon>
    </lineage>
</organism>
<evidence type="ECO:0000256" key="11">
    <source>
        <dbReference type="ARBA" id="ARBA00023136"/>
    </source>
</evidence>
<evidence type="ECO:0000256" key="14">
    <source>
        <dbReference type="ARBA" id="ARBA00023288"/>
    </source>
</evidence>
<feature type="region of interest" description="Disordered" evidence="15">
    <location>
        <begin position="54"/>
        <end position="106"/>
    </location>
</feature>
<accession>A0A7C3ZGX9</accession>